<feature type="compositionally biased region" description="Polar residues" evidence="1">
    <location>
        <begin position="988"/>
        <end position="998"/>
    </location>
</feature>
<dbReference type="EMBL" id="JAINUG010000341">
    <property type="protein sequence ID" value="KAJ8377751.1"/>
    <property type="molecule type" value="Genomic_DNA"/>
</dbReference>
<feature type="region of interest" description="Disordered" evidence="1">
    <location>
        <begin position="886"/>
        <end position="1101"/>
    </location>
</feature>
<evidence type="ECO:0000313" key="3">
    <source>
        <dbReference type="Proteomes" id="UP001221898"/>
    </source>
</evidence>
<feature type="compositionally biased region" description="Basic residues" evidence="1">
    <location>
        <begin position="117"/>
        <end position="130"/>
    </location>
</feature>
<evidence type="ECO:0000313" key="2">
    <source>
        <dbReference type="EMBL" id="KAJ8377751.1"/>
    </source>
</evidence>
<feature type="compositionally biased region" description="Pro residues" evidence="1">
    <location>
        <begin position="933"/>
        <end position="947"/>
    </location>
</feature>
<dbReference type="InterPro" id="IPR029352">
    <property type="entry name" value="PCARE"/>
</dbReference>
<dbReference type="AlphaFoldDB" id="A0AAD7W357"/>
<feature type="region of interest" description="Disordered" evidence="1">
    <location>
        <begin position="318"/>
        <end position="343"/>
    </location>
</feature>
<keyword evidence="3" id="KW-1185">Reference proteome</keyword>
<feature type="compositionally biased region" description="Basic and acidic residues" evidence="1">
    <location>
        <begin position="30"/>
        <end position="41"/>
    </location>
</feature>
<feature type="region of interest" description="Disordered" evidence="1">
    <location>
        <begin position="1"/>
        <end position="64"/>
    </location>
</feature>
<feature type="compositionally biased region" description="Basic and acidic residues" evidence="1">
    <location>
        <begin position="630"/>
        <end position="650"/>
    </location>
</feature>
<evidence type="ECO:0008006" key="4">
    <source>
        <dbReference type="Google" id="ProtNLM"/>
    </source>
</evidence>
<proteinExistence type="predicted"/>
<feature type="compositionally biased region" description="Low complexity" evidence="1">
    <location>
        <begin position="1066"/>
        <end position="1079"/>
    </location>
</feature>
<feature type="compositionally biased region" description="Basic and acidic residues" evidence="1">
    <location>
        <begin position="1087"/>
        <end position="1101"/>
    </location>
</feature>
<feature type="compositionally biased region" description="Polar residues" evidence="1">
    <location>
        <begin position="964"/>
        <end position="979"/>
    </location>
</feature>
<feature type="compositionally biased region" description="Basic and acidic residues" evidence="1">
    <location>
        <begin position="537"/>
        <end position="553"/>
    </location>
</feature>
<comment type="caution">
    <text evidence="2">The sequence shown here is derived from an EMBL/GenBank/DDBJ whole genome shotgun (WGS) entry which is preliminary data.</text>
</comment>
<feature type="region of interest" description="Disordered" evidence="1">
    <location>
        <begin position="811"/>
        <end position="844"/>
    </location>
</feature>
<dbReference type="PANTHER" id="PTHR22017">
    <property type="entry name" value="PHOTORECEPTOR CILIUM ACTIN REGULATOR"/>
    <property type="match status" value="1"/>
</dbReference>
<feature type="region of interest" description="Disordered" evidence="1">
    <location>
        <begin position="626"/>
        <end position="680"/>
    </location>
</feature>
<dbReference type="PANTHER" id="PTHR22017:SF0">
    <property type="entry name" value="PHOTORECEPTOR CILIUM ACTIN REGULATOR"/>
    <property type="match status" value="1"/>
</dbReference>
<dbReference type="Pfam" id="PF15449">
    <property type="entry name" value="Retinal"/>
    <property type="match status" value="2"/>
</dbReference>
<feature type="region of interest" description="Disordered" evidence="1">
    <location>
        <begin position="370"/>
        <end position="464"/>
    </location>
</feature>
<feature type="region of interest" description="Disordered" evidence="1">
    <location>
        <begin position="502"/>
        <end position="553"/>
    </location>
</feature>
<gene>
    <name evidence="2" type="ORF">AAFF_G00254240</name>
</gene>
<feature type="region of interest" description="Disordered" evidence="1">
    <location>
        <begin position="98"/>
        <end position="138"/>
    </location>
</feature>
<evidence type="ECO:0000256" key="1">
    <source>
        <dbReference type="SAM" id="MobiDB-lite"/>
    </source>
</evidence>
<name>A0AAD7W357_9TELE</name>
<dbReference type="Proteomes" id="UP001221898">
    <property type="component" value="Unassembled WGS sequence"/>
</dbReference>
<accession>A0AAD7W357</accession>
<feature type="compositionally biased region" description="Basic residues" evidence="1">
    <location>
        <begin position="527"/>
        <end position="536"/>
    </location>
</feature>
<feature type="compositionally biased region" description="Polar residues" evidence="1">
    <location>
        <begin position="400"/>
        <end position="410"/>
    </location>
</feature>
<reference evidence="2" key="1">
    <citation type="journal article" date="2023" name="Science">
        <title>Genome structures resolve the early diversification of teleost fishes.</title>
        <authorList>
            <person name="Parey E."/>
            <person name="Louis A."/>
            <person name="Montfort J."/>
            <person name="Bouchez O."/>
            <person name="Roques C."/>
            <person name="Iampietro C."/>
            <person name="Lluch J."/>
            <person name="Castinel A."/>
            <person name="Donnadieu C."/>
            <person name="Desvignes T."/>
            <person name="Floi Bucao C."/>
            <person name="Jouanno E."/>
            <person name="Wen M."/>
            <person name="Mejri S."/>
            <person name="Dirks R."/>
            <person name="Jansen H."/>
            <person name="Henkel C."/>
            <person name="Chen W.J."/>
            <person name="Zahm M."/>
            <person name="Cabau C."/>
            <person name="Klopp C."/>
            <person name="Thompson A.W."/>
            <person name="Robinson-Rechavi M."/>
            <person name="Braasch I."/>
            <person name="Lecointre G."/>
            <person name="Bobe J."/>
            <person name="Postlethwait J.H."/>
            <person name="Berthelot C."/>
            <person name="Roest Crollius H."/>
            <person name="Guiguen Y."/>
        </authorList>
    </citation>
    <scope>NUCLEOTIDE SEQUENCE</scope>
    <source>
        <strain evidence="2">NC1722</strain>
    </source>
</reference>
<organism evidence="2 3">
    <name type="scientific">Aldrovandia affinis</name>
    <dbReference type="NCBI Taxonomy" id="143900"/>
    <lineage>
        <taxon>Eukaryota</taxon>
        <taxon>Metazoa</taxon>
        <taxon>Chordata</taxon>
        <taxon>Craniata</taxon>
        <taxon>Vertebrata</taxon>
        <taxon>Euteleostomi</taxon>
        <taxon>Actinopterygii</taxon>
        <taxon>Neopterygii</taxon>
        <taxon>Teleostei</taxon>
        <taxon>Notacanthiformes</taxon>
        <taxon>Halosauridae</taxon>
        <taxon>Aldrovandia</taxon>
    </lineage>
</organism>
<feature type="compositionally biased region" description="Basic and acidic residues" evidence="1">
    <location>
        <begin position="318"/>
        <end position="328"/>
    </location>
</feature>
<sequence>MGCSPSKGHRWNDALSSISDDKALTAVPPESDKDRHPDDRGSCGTASQMESDGGGGRSSVAQKVVLPEERGLSLAEVASGVCTALGKVSAQAVEVNLVPRGKETQDPSVEENQGKAAGRRPRNGRGSKQGRQKDKDKKAAVCELKVDFPEPMVKAHQAAYAYLNPSISKYEALLALLDQAAHTQLSLQPMVAFMVLRYEEVTCGLEDMAAEGEQMLKEHRDHLAWPCPLKNHTCPAPGKPEDRPPDLMQQLLQYSTERMRLVGDSVGGLGDSTLEEAADYFSSLSELLDERLKAKRVAEGRLAQVIAHIEGAAYRKPVPEDSALHSEDSGIGAESESLAGSERHRHRCESCESAGTTCPKCSRPCDGAISTQRGAGGSKRAGEMSPSFSLNSLDAPCASKEQTGTDYTQGSEDDDEDENDDDDGDEDEEEGEKKARRRSNSSPPDPSQLTRHLATTRIENPQNVEMTFKMKDAISGRIHFVPSQHPIVTSKRADSLGNGALQWTEEGDWQPRRPQTASSRLNEMRKKPSGGKQRRSRSAESLRSKAEDPTLLELERTQRHLSWRLERMSKGEKVGGAKGTATLICGGERPEEVRQLLYPRPPVSSRLRSSLDRNFSILPNHDITGLRTHSFRDEKAEKEEKEEEKKKDGMVGRGPLRANIQPSTPLLSKAEPSTFHRGRNSVKRLIDTFSQRDDKQHQGPSNIQGSFCETRNCGVHITLSTGNRNASVRIINGNNNNSCVVDRPEDLNVDNLPPPPPEVLMDNSFECVAGLLAGESGGSLRSRGRVTSRQLRSSLPTVTALPSCGNLRRSSLSLSSARPVTPDAVAGHRSGNDALQPEVDPESEEAATLYRQARKVIHLRHAAESPVKKPLVDLGPRVASVSLGSSVPSEIEAPTPYANIQPPTTPPASRARLPPCSTSNRRLPNPPSFKRQPTPPAPGKPPTPPPGQVRRPSPRKLRQEEAPGSNSASCSVKATSPSASPRVERWTRPSSPSQSFSDARSVFCHASHSPSGPPAWTTLGSCALPQPWGKPSSGGLQVSMRGPQPFVRRSQCDRRPSLTLQPQPPEAAIAAEAQSSGSEPNIGGQKLELRPAGEDAHLDSQ</sequence>
<feature type="compositionally biased region" description="Acidic residues" evidence="1">
    <location>
        <begin position="411"/>
        <end position="430"/>
    </location>
</feature>
<protein>
    <recommendedName>
        <fullName evidence="4">Photoreceptor cilium actin regulator</fullName>
    </recommendedName>
</protein>